<comment type="caution">
    <text evidence="1">The sequence shown here is derived from an EMBL/GenBank/DDBJ whole genome shotgun (WGS) entry which is preliminary data.</text>
</comment>
<protein>
    <submittedName>
        <fullName evidence="1">Uncharacterized protein</fullName>
    </submittedName>
</protein>
<keyword evidence="2" id="KW-1185">Reference proteome</keyword>
<evidence type="ECO:0000313" key="1">
    <source>
        <dbReference type="EMBL" id="RXI08498.1"/>
    </source>
</evidence>
<dbReference type="EMBL" id="RDQH01000327">
    <property type="protein sequence ID" value="RXI08498.1"/>
    <property type="molecule type" value="Genomic_DNA"/>
</dbReference>
<gene>
    <name evidence="1" type="ORF">DVH24_022642</name>
</gene>
<reference evidence="1 2" key="1">
    <citation type="submission" date="2018-10" db="EMBL/GenBank/DDBJ databases">
        <title>A high-quality apple genome assembly.</title>
        <authorList>
            <person name="Hu J."/>
        </authorList>
    </citation>
    <scope>NUCLEOTIDE SEQUENCE [LARGE SCALE GENOMIC DNA]</scope>
    <source>
        <strain evidence="2">cv. HFTH1</strain>
        <tissue evidence="1">Young leaf</tissue>
    </source>
</reference>
<sequence>MESRQVILGQNYDAVPSQVVEFASLMLIKRRVILWNLFPCLCVFREMKFQIGSAIRACDLPQLRSYHQIGSVMSFRDLLTALLVTLRVSNPTCLCTLKGNDGQYSFMFILVCWNRKNDRLLKYICSWSICHGPRSEPDDEATFEIVVESRVSTSDFRAPAPDTLHQKMRSRFFHGDELMLMMKQPPLLLDMIF</sequence>
<dbReference type="AlphaFoldDB" id="A0A498KL92"/>
<organism evidence="1 2">
    <name type="scientific">Malus domestica</name>
    <name type="common">Apple</name>
    <name type="synonym">Pyrus malus</name>
    <dbReference type="NCBI Taxonomy" id="3750"/>
    <lineage>
        <taxon>Eukaryota</taxon>
        <taxon>Viridiplantae</taxon>
        <taxon>Streptophyta</taxon>
        <taxon>Embryophyta</taxon>
        <taxon>Tracheophyta</taxon>
        <taxon>Spermatophyta</taxon>
        <taxon>Magnoliopsida</taxon>
        <taxon>eudicotyledons</taxon>
        <taxon>Gunneridae</taxon>
        <taxon>Pentapetalae</taxon>
        <taxon>rosids</taxon>
        <taxon>fabids</taxon>
        <taxon>Rosales</taxon>
        <taxon>Rosaceae</taxon>
        <taxon>Amygdaloideae</taxon>
        <taxon>Maleae</taxon>
        <taxon>Malus</taxon>
    </lineage>
</organism>
<evidence type="ECO:0000313" key="2">
    <source>
        <dbReference type="Proteomes" id="UP000290289"/>
    </source>
</evidence>
<dbReference type="Proteomes" id="UP000290289">
    <property type="component" value="Chromosome 1"/>
</dbReference>
<proteinExistence type="predicted"/>
<accession>A0A498KL92</accession>
<name>A0A498KL92_MALDO</name>